<feature type="transmembrane region" description="Helical" evidence="2">
    <location>
        <begin position="95"/>
        <end position="115"/>
    </location>
</feature>
<comment type="caution">
    <text evidence="3">The sequence shown here is derived from an EMBL/GenBank/DDBJ whole genome shotgun (WGS) entry which is preliminary data.</text>
</comment>
<keyword evidence="2" id="KW-0812">Transmembrane</keyword>
<evidence type="ECO:0000256" key="2">
    <source>
        <dbReference type="SAM" id="Phobius"/>
    </source>
</evidence>
<evidence type="ECO:0008006" key="5">
    <source>
        <dbReference type="Google" id="ProtNLM"/>
    </source>
</evidence>
<keyword evidence="2" id="KW-1133">Transmembrane helix</keyword>
<keyword evidence="2" id="KW-0472">Membrane</keyword>
<evidence type="ECO:0000313" key="4">
    <source>
        <dbReference type="Proteomes" id="UP000622552"/>
    </source>
</evidence>
<gene>
    <name evidence="3" type="ORF">IW245_007208</name>
</gene>
<dbReference type="Proteomes" id="UP000622552">
    <property type="component" value="Unassembled WGS sequence"/>
</dbReference>
<proteinExistence type="predicted"/>
<feature type="compositionally biased region" description="Acidic residues" evidence="1">
    <location>
        <begin position="69"/>
        <end position="78"/>
    </location>
</feature>
<dbReference type="RefSeq" id="WP_197007496.1">
    <property type="nucleotide sequence ID" value="NZ_BONS01000019.1"/>
</dbReference>
<dbReference type="AlphaFoldDB" id="A0A8J7GXM3"/>
<keyword evidence="4" id="KW-1185">Reference proteome</keyword>
<feature type="transmembrane region" description="Helical" evidence="2">
    <location>
        <begin position="121"/>
        <end position="141"/>
    </location>
</feature>
<dbReference type="EMBL" id="JADOUF010000001">
    <property type="protein sequence ID" value="MBG6141014.1"/>
    <property type="molecule type" value="Genomic_DNA"/>
</dbReference>
<sequence>MNADAERAEPDPDDVDAQFARIVAGYHTDAPERPEIESVELTDLTAQSGLSPRGPEPDGQGLLDGLDTFGEDLDDEDEHYVPPPPPPLPRPTKRVVTSVLVFAVGVLLLFWPELLPISDQLVQFAGLIGIVSAVVMLVMLLKPGDDEDYDPDQGARV</sequence>
<reference evidence="3" key="1">
    <citation type="submission" date="2020-11" db="EMBL/GenBank/DDBJ databases">
        <title>Sequencing the genomes of 1000 actinobacteria strains.</title>
        <authorList>
            <person name="Klenk H.-P."/>
        </authorList>
    </citation>
    <scope>NUCLEOTIDE SEQUENCE</scope>
    <source>
        <strain evidence="3">DSM 45356</strain>
    </source>
</reference>
<evidence type="ECO:0000313" key="3">
    <source>
        <dbReference type="EMBL" id="MBG6141014.1"/>
    </source>
</evidence>
<name>A0A8J7GXM3_9ACTN</name>
<feature type="region of interest" description="Disordered" evidence="1">
    <location>
        <begin position="23"/>
        <end position="89"/>
    </location>
</feature>
<accession>A0A8J7GXM3</accession>
<protein>
    <recommendedName>
        <fullName evidence="5">DUF308 domain-containing protein</fullName>
    </recommendedName>
</protein>
<organism evidence="3 4">
    <name type="scientific">Longispora fulva</name>
    <dbReference type="NCBI Taxonomy" id="619741"/>
    <lineage>
        <taxon>Bacteria</taxon>
        <taxon>Bacillati</taxon>
        <taxon>Actinomycetota</taxon>
        <taxon>Actinomycetes</taxon>
        <taxon>Micromonosporales</taxon>
        <taxon>Micromonosporaceae</taxon>
        <taxon>Longispora</taxon>
    </lineage>
</organism>
<evidence type="ECO:0000256" key="1">
    <source>
        <dbReference type="SAM" id="MobiDB-lite"/>
    </source>
</evidence>